<organismHost>
    <name type="scientific">Chlorella</name>
    <dbReference type="NCBI Taxonomy" id="3071"/>
</organismHost>
<dbReference type="GeneID" id="5659292"/>
<sequence length="80" mass="8835">MSVSASGSSSITFFSIFFSSSNFKSFIFLVTFDVYDSTFVFASLRISFDVKFGGGFEEYFFTNVTSSKISSKSFLEISGS</sequence>
<dbReference type="Proteomes" id="UP000202419">
    <property type="component" value="Segment"/>
</dbReference>
<dbReference type="KEGG" id="vg:5659292"/>
<dbReference type="EMBL" id="DQ491002">
    <property type="protein sequence ID" value="ABT14612.1"/>
    <property type="molecule type" value="Genomic_DNA"/>
</dbReference>
<protein>
    <submittedName>
        <fullName evidence="1">Uncharacterized protein b213R</fullName>
    </submittedName>
</protein>
<organism evidence="1 2">
    <name type="scientific">Paramecium bursaria Chlorella virus NY2A</name>
    <name type="common">PBCV-NY2A</name>
    <dbReference type="NCBI Taxonomy" id="46021"/>
    <lineage>
        <taxon>Viruses</taxon>
        <taxon>Varidnaviria</taxon>
        <taxon>Bamfordvirae</taxon>
        <taxon>Nucleocytoviricota</taxon>
        <taxon>Megaviricetes</taxon>
        <taxon>Algavirales</taxon>
        <taxon>Phycodnaviridae</taxon>
        <taxon>Chlorovirus</taxon>
        <taxon>Chlorovirus americanus</taxon>
    </lineage>
</organism>
<evidence type="ECO:0000313" key="2">
    <source>
        <dbReference type="Proteomes" id="UP000202419"/>
    </source>
</evidence>
<keyword evidence="2" id="KW-1185">Reference proteome</keyword>
<proteinExistence type="predicted"/>
<evidence type="ECO:0000313" key="1">
    <source>
        <dbReference type="EMBL" id="ABT14612.1"/>
    </source>
</evidence>
<reference evidence="1 2" key="1">
    <citation type="journal article" date="2007" name="Virology">
        <title>Sequence and annotation of the 369-kb NY-2A and the 345-kb AR158 viruses that infect Chlorella NC64A.</title>
        <authorList>
            <person name="Fitzgerald L.A."/>
            <person name="Graves M.V."/>
            <person name="Li X."/>
            <person name="Feldblyum T."/>
            <person name="Nierman W.C."/>
            <person name="Van Etten J.L."/>
        </authorList>
    </citation>
    <scope>NUCLEOTIDE SEQUENCE [LARGE SCALE GENOMIC DNA]</scope>
    <source>
        <strain evidence="1 2">NY-2A</strain>
    </source>
</reference>
<accession>A7IW88</accession>
<name>A7IW88_PBCVN</name>
<gene>
    <name evidence="1" type="primary">b213R</name>
    <name evidence="1" type="ORF">NY2A_b213R</name>
</gene>
<dbReference type="RefSeq" id="YP_001497409.1">
    <property type="nucleotide sequence ID" value="NC_009898.1"/>
</dbReference>